<feature type="transmembrane region" description="Helical" evidence="1">
    <location>
        <begin position="125"/>
        <end position="145"/>
    </location>
</feature>
<evidence type="ECO:0000259" key="2">
    <source>
        <dbReference type="Pfam" id="PF09335"/>
    </source>
</evidence>
<feature type="domain" description="VTT" evidence="2">
    <location>
        <begin position="25"/>
        <end position="145"/>
    </location>
</feature>
<name>A0A0B1QZU5_9GAMM</name>
<accession>A0A0B1QZU5</accession>
<dbReference type="EMBL" id="JTJJ01000101">
    <property type="protein sequence ID" value="KHJ65904.1"/>
    <property type="molecule type" value="Genomic_DNA"/>
</dbReference>
<evidence type="ECO:0000313" key="3">
    <source>
        <dbReference type="EMBL" id="KHJ65904.1"/>
    </source>
</evidence>
<dbReference type="PANTHER" id="PTHR42709">
    <property type="entry name" value="ALKALINE PHOSPHATASE LIKE PROTEIN"/>
    <property type="match status" value="1"/>
</dbReference>
<dbReference type="InterPro" id="IPR032816">
    <property type="entry name" value="VTT_dom"/>
</dbReference>
<dbReference type="RefSeq" id="WP_039335591.1">
    <property type="nucleotide sequence ID" value="NZ_JTJJ01000101.1"/>
</dbReference>
<proteinExistence type="predicted"/>
<dbReference type="Proteomes" id="UP000030853">
    <property type="component" value="Unassembled WGS sequence"/>
</dbReference>
<organism evidence="3 4">
    <name type="scientific">Pantoea rodasii</name>
    <dbReference type="NCBI Taxonomy" id="1076549"/>
    <lineage>
        <taxon>Bacteria</taxon>
        <taxon>Pseudomonadati</taxon>
        <taxon>Pseudomonadota</taxon>
        <taxon>Gammaproteobacteria</taxon>
        <taxon>Enterobacterales</taxon>
        <taxon>Erwiniaceae</taxon>
        <taxon>Pantoea</taxon>
    </lineage>
</organism>
<keyword evidence="1" id="KW-1133">Transmembrane helix</keyword>
<feature type="transmembrane region" description="Helical" evidence="1">
    <location>
        <begin position="40"/>
        <end position="65"/>
    </location>
</feature>
<evidence type="ECO:0000256" key="1">
    <source>
        <dbReference type="SAM" id="Phobius"/>
    </source>
</evidence>
<sequence>MHLDINGLITQYGYLALLIGCIAEGETFTLLGGVAAHEGLLHFTGVVLAAMAGGIIGDQLLFWLGRRYGTRILRRFRKHQDTIRKANHLIQKRPSLFVIGVRFMYGFRIIGPIIIGTSRLKPLRFFVLNVIGAAIWSLIFVTLGYFAGEIITPWLHKLDQHFKHLLWLVAAIVFGIVLRYVIRRWNHRRAG</sequence>
<dbReference type="InterPro" id="IPR051311">
    <property type="entry name" value="DedA_domain"/>
</dbReference>
<keyword evidence="1" id="KW-0812">Transmembrane</keyword>
<feature type="transmembrane region" description="Helical" evidence="1">
    <location>
        <begin position="12"/>
        <end position="34"/>
    </location>
</feature>
<evidence type="ECO:0000313" key="4">
    <source>
        <dbReference type="Proteomes" id="UP000030853"/>
    </source>
</evidence>
<dbReference type="PANTHER" id="PTHR42709:SF2">
    <property type="entry name" value="INNER MEMBRANE PROTEIN YOHD"/>
    <property type="match status" value="1"/>
</dbReference>
<dbReference type="GO" id="GO:0005886">
    <property type="term" value="C:plasma membrane"/>
    <property type="evidence" value="ECO:0007669"/>
    <property type="project" value="UniProtKB-ARBA"/>
</dbReference>
<feature type="transmembrane region" description="Helical" evidence="1">
    <location>
        <begin position="165"/>
        <end position="182"/>
    </location>
</feature>
<protein>
    <submittedName>
        <fullName evidence="3">Membrane protein</fullName>
    </submittedName>
</protein>
<keyword evidence="1" id="KW-0472">Membrane</keyword>
<gene>
    <name evidence="3" type="ORF">QU24_22085</name>
</gene>
<comment type="caution">
    <text evidence="3">The sequence shown here is derived from an EMBL/GenBank/DDBJ whole genome shotgun (WGS) entry which is preliminary data.</text>
</comment>
<dbReference type="AlphaFoldDB" id="A0A0B1QZU5"/>
<reference evidence="3 4" key="1">
    <citation type="submission" date="2014-11" db="EMBL/GenBank/DDBJ databases">
        <title>Genome sequencing of Pantoea rodasii ND03.</title>
        <authorList>
            <person name="Muhamad Yunos N.Y."/>
            <person name="Chan K.-G."/>
        </authorList>
    </citation>
    <scope>NUCLEOTIDE SEQUENCE [LARGE SCALE GENOMIC DNA]</scope>
    <source>
        <strain evidence="3 4">ND03</strain>
    </source>
</reference>
<dbReference type="Pfam" id="PF09335">
    <property type="entry name" value="VTT_dom"/>
    <property type="match status" value="1"/>
</dbReference>